<protein>
    <submittedName>
        <fullName evidence="1">Uncharacterized protein</fullName>
    </submittedName>
</protein>
<name>A0ACC4BI43_POPAL</name>
<evidence type="ECO:0000313" key="2">
    <source>
        <dbReference type="Proteomes" id="UP000309997"/>
    </source>
</evidence>
<reference evidence="1 2" key="1">
    <citation type="journal article" date="2024" name="Plant Biotechnol. J.">
        <title>Genome and CRISPR/Cas9 system of a widespread forest tree (Populus alba) in the world.</title>
        <authorList>
            <person name="Liu Y.J."/>
            <person name="Jiang P.F."/>
            <person name="Han X.M."/>
            <person name="Li X.Y."/>
            <person name="Wang H.M."/>
            <person name="Wang Y.J."/>
            <person name="Wang X.X."/>
            <person name="Zeng Q.Y."/>
        </authorList>
    </citation>
    <scope>NUCLEOTIDE SEQUENCE [LARGE SCALE GENOMIC DNA]</scope>
    <source>
        <strain evidence="2">cv. PAL-ZL1</strain>
    </source>
</reference>
<accession>A0ACC4BI43</accession>
<proteinExistence type="predicted"/>
<dbReference type="Proteomes" id="UP000309997">
    <property type="component" value="Unassembled WGS sequence"/>
</dbReference>
<comment type="caution">
    <text evidence="1">The sequence shown here is derived from an EMBL/GenBank/DDBJ whole genome shotgun (WGS) entry which is preliminary data.</text>
</comment>
<evidence type="ECO:0000313" key="1">
    <source>
        <dbReference type="EMBL" id="KAL3578270.1"/>
    </source>
</evidence>
<dbReference type="EMBL" id="RCHU02000010">
    <property type="protein sequence ID" value="KAL3578270.1"/>
    <property type="molecule type" value="Genomic_DNA"/>
</dbReference>
<gene>
    <name evidence="1" type="ORF">D5086_019774</name>
</gene>
<sequence length="590" mass="65884">MLISLRNLGSSLPRRVSPPCNHHLSSIFSSPSTTTTRACLISCCFTGVLCILRFPFVTKSNSNPANFFDVLDKVSMTKIIQQDQWNDPRVVGSIQSSLAPIWVSRVLVEFKQDPKLALKFFKWAKTRVGFRHTTESYCILVHILFYARMYFDANNILKELVLSSWVLPGSDVFEILWTTRNVCVPGFGVFDALFSVLVELGMLEAAGEAFMLADEMLQEHVDLNIVTYTTLLDGLCEEGMMNEAEELFKAMGKAGESGIGANPVIYTTLMDAYFKAGNHTEAINLLEEMRDLGTEVTVVTFCALIDDKIAYTAMIDGNLKHGNFQEALNMRNKMMEMGIELDLYAYTSLVWGLSQCGQVQQGRKFLAEMIGKGIIPDETLCTRLLRKHYELGNIDEAIELQNELVEKDTVFVASSLISMLLHELFADADLLNEFPGSSILMTVGRKVVAFMPDSRLPNITLEVSGKLWILQMVGSQVGRFILKVRAMDSLAKNGSTVFVDALMTCCPDEKEFLLSWKGIIVLIFCAKFRIGSYSDTWPSVAVVICFTIFVLLHGVVVAGLLSHGTHQFIRSSSFIVVLRYLLQNPETKTS</sequence>
<organism evidence="1 2">
    <name type="scientific">Populus alba</name>
    <name type="common">White poplar</name>
    <dbReference type="NCBI Taxonomy" id="43335"/>
    <lineage>
        <taxon>Eukaryota</taxon>
        <taxon>Viridiplantae</taxon>
        <taxon>Streptophyta</taxon>
        <taxon>Embryophyta</taxon>
        <taxon>Tracheophyta</taxon>
        <taxon>Spermatophyta</taxon>
        <taxon>Magnoliopsida</taxon>
        <taxon>eudicotyledons</taxon>
        <taxon>Gunneridae</taxon>
        <taxon>Pentapetalae</taxon>
        <taxon>rosids</taxon>
        <taxon>fabids</taxon>
        <taxon>Malpighiales</taxon>
        <taxon>Salicaceae</taxon>
        <taxon>Saliceae</taxon>
        <taxon>Populus</taxon>
    </lineage>
</organism>
<keyword evidence="2" id="KW-1185">Reference proteome</keyword>